<reference evidence="1" key="1">
    <citation type="submission" date="2021-01" db="EMBL/GenBank/DDBJ databases">
        <title>Whole genome shotgun sequence of Actinocatenispora rupis NBRC 107355.</title>
        <authorList>
            <person name="Komaki H."/>
            <person name="Tamura T."/>
        </authorList>
    </citation>
    <scope>NUCLEOTIDE SEQUENCE</scope>
    <source>
        <strain evidence="1">NBRC 107355</strain>
    </source>
</reference>
<evidence type="ECO:0000313" key="1">
    <source>
        <dbReference type="EMBL" id="GID15067.1"/>
    </source>
</evidence>
<keyword evidence="2" id="KW-1185">Reference proteome</keyword>
<dbReference type="Gene3D" id="3.40.50.1110">
    <property type="entry name" value="SGNH hydrolase"/>
    <property type="match status" value="1"/>
</dbReference>
<organism evidence="1 2">
    <name type="scientific">Actinocatenispora rupis</name>
    <dbReference type="NCBI Taxonomy" id="519421"/>
    <lineage>
        <taxon>Bacteria</taxon>
        <taxon>Bacillati</taxon>
        <taxon>Actinomycetota</taxon>
        <taxon>Actinomycetes</taxon>
        <taxon>Micromonosporales</taxon>
        <taxon>Micromonosporaceae</taxon>
        <taxon>Actinocatenispora</taxon>
    </lineage>
</organism>
<comment type="caution">
    <text evidence="1">The sequence shown here is derived from an EMBL/GenBank/DDBJ whole genome shotgun (WGS) entry which is preliminary data.</text>
</comment>
<accession>A0A8J3NFB1</accession>
<dbReference type="Proteomes" id="UP000612808">
    <property type="component" value="Unassembled WGS sequence"/>
</dbReference>
<protein>
    <recommendedName>
        <fullName evidence="3">GDSL-like Lipase/Acylhydrolase family protein</fullName>
    </recommendedName>
</protein>
<dbReference type="SUPFAM" id="SSF52266">
    <property type="entry name" value="SGNH hydrolase"/>
    <property type="match status" value="1"/>
</dbReference>
<evidence type="ECO:0008006" key="3">
    <source>
        <dbReference type="Google" id="ProtNLM"/>
    </source>
</evidence>
<name>A0A8J3NFB1_9ACTN</name>
<dbReference type="AlphaFoldDB" id="A0A8J3NFB1"/>
<dbReference type="InterPro" id="IPR036514">
    <property type="entry name" value="SGNH_hydro_sf"/>
</dbReference>
<proteinExistence type="predicted"/>
<gene>
    <name evidence="1" type="ORF">Aru02nite_59560</name>
</gene>
<sequence>MTVIGDSISVRSTPDLQQQLPGVSIDAVVGRQLSTAPGLVRQHAGALGANSVLVIELGTNGVGGTADLNAAIDAAGPKTRIVLVTIDAARSWQDPVNQQIRQVAAARHATVADWHAAISGREDLLVDGVHPGPQGQQIFASTIAGAVHKAADAG</sequence>
<dbReference type="EMBL" id="BOMB01000038">
    <property type="protein sequence ID" value="GID15067.1"/>
    <property type="molecule type" value="Genomic_DNA"/>
</dbReference>
<evidence type="ECO:0000313" key="2">
    <source>
        <dbReference type="Proteomes" id="UP000612808"/>
    </source>
</evidence>